<accession>A0A1X0NWM2</accession>
<reference evidence="1 2" key="1">
    <citation type="submission" date="2017-03" db="EMBL/GenBank/DDBJ databases">
        <title>An alternative strategy for trypanosome survival in the mammalian bloodstream revealed through genome and transcriptome analysis of the ubiquitous bovine parasite Trypanosoma (Megatrypanum) theileri.</title>
        <authorList>
            <person name="Kelly S."/>
            <person name="Ivens A."/>
            <person name="Mott A."/>
            <person name="O'Neill E."/>
            <person name="Emms D."/>
            <person name="Macleod O."/>
            <person name="Voorheis P."/>
            <person name="Matthews J."/>
            <person name="Matthews K."/>
            <person name="Carrington M."/>
        </authorList>
    </citation>
    <scope>NUCLEOTIDE SEQUENCE [LARGE SCALE GENOMIC DNA]</scope>
    <source>
        <strain evidence="1">Edinburgh</strain>
    </source>
</reference>
<proteinExistence type="predicted"/>
<keyword evidence="2" id="KW-1185">Reference proteome</keyword>
<dbReference type="Proteomes" id="UP000192257">
    <property type="component" value="Unassembled WGS sequence"/>
</dbReference>
<dbReference type="EMBL" id="NBCO01000014">
    <property type="protein sequence ID" value="ORC89072.1"/>
    <property type="molecule type" value="Genomic_DNA"/>
</dbReference>
<dbReference type="GeneID" id="39985508"/>
<protein>
    <submittedName>
        <fullName evidence="1">Uncharacterized protein</fullName>
    </submittedName>
</protein>
<dbReference type="RefSeq" id="XP_028883138.1">
    <property type="nucleotide sequence ID" value="XM_029025728.1"/>
</dbReference>
<dbReference type="AlphaFoldDB" id="A0A1X0NWM2"/>
<gene>
    <name evidence="1" type="ORF">TM35_000142830</name>
</gene>
<sequence>MNVRVNGVSYRTKTGTLEIKRRFGAAAVLVSSEEPRPVIAAVDAMGRFLVQDGQSYSVYSLQTGTPHVMAVLASQREMKLSQRDEGLSQNIDGWKRGRSSSRSSITTRRRKGNYVFFVQSFMKGFSNVSFADAAKEWRLFPEDVKRTASVEVLLERVRSKGLYQSSFV</sequence>
<dbReference type="OrthoDB" id="246736at2759"/>
<organism evidence="1 2">
    <name type="scientific">Trypanosoma theileri</name>
    <dbReference type="NCBI Taxonomy" id="67003"/>
    <lineage>
        <taxon>Eukaryota</taxon>
        <taxon>Discoba</taxon>
        <taxon>Euglenozoa</taxon>
        <taxon>Kinetoplastea</taxon>
        <taxon>Metakinetoplastina</taxon>
        <taxon>Trypanosomatida</taxon>
        <taxon>Trypanosomatidae</taxon>
        <taxon>Trypanosoma</taxon>
    </lineage>
</organism>
<evidence type="ECO:0000313" key="1">
    <source>
        <dbReference type="EMBL" id="ORC89072.1"/>
    </source>
</evidence>
<name>A0A1X0NWM2_9TRYP</name>
<evidence type="ECO:0000313" key="2">
    <source>
        <dbReference type="Proteomes" id="UP000192257"/>
    </source>
</evidence>
<dbReference type="VEuPathDB" id="TriTrypDB:TM35_000142830"/>
<comment type="caution">
    <text evidence="1">The sequence shown here is derived from an EMBL/GenBank/DDBJ whole genome shotgun (WGS) entry which is preliminary data.</text>
</comment>